<feature type="transmembrane region" description="Helical" evidence="2">
    <location>
        <begin position="191"/>
        <end position="210"/>
    </location>
</feature>
<dbReference type="Gene3D" id="1.20.1250.20">
    <property type="entry name" value="MFS general substrate transporter like domains"/>
    <property type="match status" value="1"/>
</dbReference>
<feature type="non-terminal residue" evidence="3">
    <location>
        <position position="287"/>
    </location>
</feature>
<feature type="transmembrane region" description="Helical" evidence="2">
    <location>
        <begin position="123"/>
        <end position="156"/>
    </location>
</feature>
<organism evidence="3 4">
    <name type="scientific">Polarella glacialis</name>
    <name type="common">Dinoflagellate</name>
    <dbReference type="NCBI Taxonomy" id="89957"/>
    <lineage>
        <taxon>Eukaryota</taxon>
        <taxon>Sar</taxon>
        <taxon>Alveolata</taxon>
        <taxon>Dinophyceae</taxon>
        <taxon>Suessiales</taxon>
        <taxon>Suessiaceae</taxon>
        <taxon>Polarella</taxon>
    </lineage>
</organism>
<dbReference type="SUPFAM" id="SSF103473">
    <property type="entry name" value="MFS general substrate transporter"/>
    <property type="match status" value="1"/>
</dbReference>
<dbReference type="EMBL" id="CAJNNV010007127">
    <property type="protein sequence ID" value="CAE8594516.1"/>
    <property type="molecule type" value="Genomic_DNA"/>
</dbReference>
<evidence type="ECO:0000256" key="2">
    <source>
        <dbReference type="SAM" id="Phobius"/>
    </source>
</evidence>
<evidence type="ECO:0000256" key="1">
    <source>
        <dbReference type="SAM" id="MobiDB-lite"/>
    </source>
</evidence>
<keyword evidence="4" id="KW-1185">Reference proteome</keyword>
<protein>
    <submittedName>
        <fullName evidence="3">Uncharacterized protein</fullName>
    </submittedName>
</protein>
<sequence length="287" mass="31636">MSAPSLSPKPVAAFSAPSDAARKAPTDVEVDRKREEHEVDFKARTGMSSKRCYWLIMTSLMMRLLGGTWMYMVGLEYTRYYVVNDLGKMNLLHVATSSPQYLVQAFVFPVWGVVADRVSRKRVLLLASMAACSSCWLMTIAPSIVTYAMTCFLAIFSDIGEPIREAMLRDLFCAADWESVNGGATGIKSRMAIVASVATAVATIVGVGILELDKLGLGFPNEYTLHKVECYGLDHCVPEGSFSMDGGWRIDGCLRLLFLMGTVVLTLDVFIVAFLLPETVHPQHQKE</sequence>
<proteinExistence type="predicted"/>
<dbReference type="AlphaFoldDB" id="A0A813E2R1"/>
<dbReference type="Proteomes" id="UP000654075">
    <property type="component" value="Unassembled WGS sequence"/>
</dbReference>
<gene>
    <name evidence="3" type="ORF">PGLA1383_LOCUS13058</name>
</gene>
<keyword evidence="2" id="KW-1133">Transmembrane helix</keyword>
<keyword evidence="2" id="KW-0812">Transmembrane</keyword>
<feature type="transmembrane region" description="Helical" evidence="2">
    <location>
        <begin position="91"/>
        <end position="111"/>
    </location>
</feature>
<feature type="compositionally biased region" description="Basic and acidic residues" evidence="1">
    <location>
        <begin position="20"/>
        <end position="31"/>
    </location>
</feature>
<feature type="transmembrane region" description="Helical" evidence="2">
    <location>
        <begin position="52"/>
        <end position="71"/>
    </location>
</feature>
<dbReference type="InterPro" id="IPR036259">
    <property type="entry name" value="MFS_trans_sf"/>
</dbReference>
<feature type="transmembrane region" description="Helical" evidence="2">
    <location>
        <begin position="256"/>
        <end position="276"/>
    </location>
</feature>
<feature type="region of interest" description="Disordered" evidence="1">
    <location>
        <begin position="1"/>
        <end position="31"/>
    </location>
</feature>
<comment type="caution">
    <text evidence="3">The sequence shown here is derived from an EMBL/GenBank/DDBJ whole genome shotgun (WGS) entry which is preliminary data.</text>
</comment>
<reference evidence="3" key="1">
    <citation type="submission" date="2021-02" db="EMBL/GenBank/DDBJ databases">
        <authorList>
            <person name="Dougan E. K."/>
            <person name="Rhodes N."/>
            <person name="Thang M."/>
            <person name="Chan C."/>
        </authorList>
    </citation>
    <scope>NUCLEOTIDE SEQUENCE</scope>
</reference>
<keyword evidence="2" id="KW-0472">Membrane</keyword>
<evidence type="ECO:0000313" key="4">
    <source>
        <dbReference type="Proteomes" id="UP000654075"/>
    </source>
</evidence>
<evidence type="ECO:0000313" key="3">
    <source>
        <dbReference type="EMBL" id="CAE8594516.1"/>
    </source>
</evidence>
<name>A0A813E2R1_POLGL</name>
<accession>A0A813E2R1</accession>